<accession>A0A9Q8PBD2</accession>
<keyword evidence="5" id="KW-0560">Oxidoreductase</keyword>
<comment type="similarity">
    <text evidence="2">Belongs to the oxygen-dependent FAD-linked oxidoreductase family.</text>
</comment>
<dbReference type="Pfam" id="PF08031">
    <property type="entry name" value="BBE"/>
    <property type="match status" value="1"/>
</dbReference>
<dbReference type="InterPro" id="IPR016169">
    <property type="entry name" value="FAD-bd_PCMH_sub2"/>
</dbReference>
<dbReference type="InterPro" id="IPR036318">
    <property type="entry name" value="FAD-bd_PCMH-like_sf"/>
</dbReference>
<evidence type="ECO:0000256" key="1">
    <source>
        <dbReference type="ARBA" id="ARBA00001974"/>
    </source>
</evidence>
<protein>
    <submittedName>
        <fullName evidence="8">FAD-linked oxidoreductase ZEB1</fullName>
    </submittedName>
</protein>
<evidence type="ECO:0000313" key="8">
    <source>
        <dbReference type="EMBL" id="UJO19368.1"/>
    </source>
</evidence>
<dbReference type="RefSeq" id="XP_047763734.1">
    <property type="nucleotide sequence ID" value="XM_047906289.1"/>
</dbReference>
<organism evidence="8 9">
    <name type="scientific">Passalora fulva</name>
    <name type="common">Tomato leaf mold</name>
    <name type="synonym">Cladosporium fulvum</name>
    <dbReference type="NCBI Taxonomy" id="5499"/>
    <lineage>
        <taxon>Eukaryota</taxon>
        <taxon>Fungi</taxon>
        <taxon>Dikarya</taxon>
        <taxon>Ascomycota</taxon>
        <taxon>Pezizomycotina</taxon>
        <taxon>Dothideomycetes</taxon>
        <taxon>Dothideomycetidae</taxon>
        <taxon>Mycosphaerellales</taxon>
        <taxon>Mycosphaerellaceae</taxon>
        <taxon>Fulvia</taxon>
    </lineage>
</organism>
<evidence type="ECO:0000256" key="5">
    <source>
        <dbReference type="ARBA" id="ARBA00023002"/>
    </source>
</evidence>
<dbReference type="AlphaFoldDB" id="A0A9Q8PBD2"/>
<dbReference type="InterPro" id="IPR050416">
    <property type="entry name" value="FAD-linked_Oxidoreductase"/>
</dbReference>
<evidence type="ECO:0000256" key="4">
    <source>
        <dbReference type="ARBA" id="ARBA00022827"/>
    </source>
</evidence>
<reference evidence="8" key="1">
    <citation type="submission" date="2021-12" db="EMBL/GenBank/DDBJ databases">
        <authorList>
            <person name="Zaccaron A."/>
            <person name="Stergiopoulos I."/>
        </authorList>
    </citation>
    <scope>NUCLEOTIDE SEQUENCE</scope>
    <source>
        <strain evidence="8">Race5_Kim</strain>
    </source>
</reference>
<keyword evidence="9" id="KW-1185">Reference proteome</keyword>
<dbReference type="PANTHER" id="PTHR42973">
    <property type="entry name" value="BINDING OXIDOREDUCTASE, PUTATIVE (AFU_ORTHOLOGUE AFUA_1G17690)-RELATED"/>
    <property type="match status" value="1"/>
</dbReference>
<comment type="cofactor">
    <cofactor evidence="1">
        <name>FAD</name>
        <dbReference type="ChEBI" id="CHEBI:57692"/>
    </cofactor>
</comment>
<reference evidence="8" key="2">
    <citation type="journal article" date="2022" name="Microb. Genom.">
        <title>A chromosome-scale genome assembly of the tomato pathogen Cladosporium fulvum reveals a compartmentalized genome architecture and the presence of a dispensable chromosome.</title>
        <authorList>
            <person name="Zaccaron A.Z."/>
            <person name="Chen L.H."/>
            <person name="Samaras A."/>
            <person name="Stergiopoulos I."/>
        </authorList>
    </citation>
    <scope>NUCLEOTIDE SEQUENCE</scope>
    <source>
        <strain evidence="8">Race5_Kim</strain>
    </source>
</reference>
<dbReference type="GeneID" id="71987019"/>
<dbReference type="GO" id="GO:0071949">
    <property type="term" value="F:FAD binding"/>
    <property type="evidence" value="ECO:0007669"/>
    <property type="project" value="InterPro"/>
</dbReference>
<dbReference type="Proteomes" id="UP000756132">
    <property type="component" value="Chromosome 6"/>
</dbReference>
<dbReference type="Gene3D" id="3.30.465.10">
    <property type="match status" value="1"/>
</dbReference>
<feature type="signal peptide" evidence="6">
    <location>
        <begin position="1"/>
        <end position="27"/>
    </location>
</feature>
<evidence type="ECO:0000259" key="7">
    <source>
        <dbReference type="PROSITE" id="PS51387"/>
    </source>
</evidence>
<dbReference type="InterPro" id="IPR016166">
    <property type="entry name" value="FAD-bd_PCMH"/>
</dbReference>
<keyword evidence="6" id="KW-0732">Signal</keyword>
<feature type="domain" description="FAD-binding PCMH-type" evidence="7">
    <location>
        <begin position="124"/>
        <end position="300"/>
    </location>
</feature>
<dbReference type="InterPro" id="IPR012951">
    <property type="entry name" value="BBE"/>
</dbReference>
<evidence type="ECO:0000313" key="9">
    <source>
        <dbReference type="Proteomes" id="UP000756132"/>
    </source>
</evidence>
<keyword evidence="3" id="KW-0285">Flavoprotein</keyword>
<evidence type="ECO:0000256" key="3">
    <source>
        <dbReference type="ARBA" id="ARBA00022630"/>
    </source>
</evidence>
<dbReference type="SUPFAM" id="SSF56176">
    <property type="entry name" value="FAD-binding/transporter-associated domain-like"/>
    <property type="match status" value="1"/>
</dbReference>
<dbReference type="PANTHER" id="PTHR42973:SF39">
    <property type="entry name" value="FAD-BINDING PCMH-TYPE DOMAIN-CONTAINING PROTEIN"/>
    <property type="match status" value="1"/>
</dbReference>
<feature type="chain" id="PRO_5040301011" evidence="6">
    <location>
        <begin position="28"/>
        <end position="466"/>
    </location>
</feature>
<dbReference type="OrthoDB" id="9983560at2759"/>
<dbReference type="KEGG" id="ffu:CLAFUR5_07141"/>
<dbReference type="PROSITE" id="PS51387">
    <property type="entry name" value="FAD_PCMH"/>
    <property type="match status" value="1"/>
</dbReference>
<dbReference type="InterPro" id="IPR006094">
    <property type="entry name" value="Oxid_FAD_bind_N"/>
</dbReference>
<keyword evidence="4" id="KW-0274">FAD</keyword>
<name>A0A9Q8PBD2_PASFU</name>
<evidence type="ECO:0000256" key="2">
    <source>
        <dbReference type="ARBA" id="ARBA00005466"/>
    </source>
</evidence>
<dbReference type="EMBL" id="CP090168">
    <property type="protein sequence ID" value="UJO19368.1"/>
    <property type="molecule type" value="Genomic_DNA"/>
</dbReference>
<sequence>MLGVFSSVFAILTAAIAVTLFPPPVLTTDTDARCICFPGHECWPSEDTWTTSNDTLGGNLVATTPSAAPCHDSAFGDYKATTCSQLQEGWTLPDTHYATSSSLMAPFFANQSCDPFAGRSSRCIIGAYVSYAVDVRCADHVRRALASAQRHTVRIVIRNTGHDYNAKSPGAGSLGLWMHNSKDIRIADYEDAHYKRKAMRMGAGVQGFEAYAAAHKENLAVVGGECPTVGLVGGYTQGGGHSALGSKYGLAADQWEVVDGRGRHLIATRDQYADLFWALSGGGGGTYGVVVSMTVKAHTDPPTSGGNLTFTSNGISQDHFWEAINAYHESLPAIVDEGIMSVSAFSNTSFAITPMTGPGVTAERMEELLQPLITKLEDLNIDYTKVIRQFPSYYDEFNAMFAPIQVGIAQYGGRYFHLKESYYGVNHEKLSSVKDKYDPAHVFYALTAVGSDYWVPQDDARLCRAV</sequence>
<proteinExistence type="inferred from homology"/>
<dbReference type="GO" id="GO:0016491">
    <property type="term" value="F:oxidoreductase activity"/>
    <property type="evidence" value="ECO:0007669"/>
    <property type="project" value="UniProtKB-KW"/>
</dbReference>
<gene>
    <name evidence="8" type="ORF">CLAFUR5_07141</name>
</gene>
<evidence type="ECO:0000256" key="6">
    <source>
        <dbReference type="SAM" id="SignalP"/>
    </source>
</evidence>
<dbReference type="Pfam" id="PF01565">
    <property type="entry name" value="FAD_binding_4"/>
    <property type="match status" value="1"/>
</dbReference>